<dbReference type="AlphaFoldDB" id="A0A401YEN2"/>
<feature type="compositionally biased region" description="Basic and acidic residues" evidence="1">
    <location>
        <begin position="245"/>
        <end position="257"/>
    </location>
</feature>
<organism evidence="2 3">
    <name type="scientific">Embleya hyalina</name>
    <dbReference type="NCBI Taxonomy" id="516124"/>
    <lineage>
        <taxon>Bacteria</taxon>
        <taxon>Bacillati</taxon>
        <taxon>Actinomycetota</taxon>
        <taxon>Actinomycetes</taxon>
        <taxon>Kitasatosporales</taxon>
        <taxon>Streptomycetaceae</taxon>
        <taxon>Embleya</taxon>
    </lineage>
</organism>
<feature type="compositionally biased region" description="Basic residues" evidence="1">
    <location>
        <begin position="452"/>
        <end position="462"/>
    </location>
</feature>
<feature type="compositionally biased region" description="Basic and acidic residues" evidence="1">
    <location>
        <begin position="86"/>
        <end position="126"/>
    </location>
</feature>
<feature type="compositionally biased region" description="Pro residues" evidence="1">
    <location>
        <begin position="469"/>
        <end position="488"/>
    </location>
</feature>
<feature type="compositionally biased region" description="Basic and acidic residues" evidence="1">
    <location>
        <begin position="292"/>
        <end position="327"/>
    </location>
</feature>
<evidence type="ECO:0000313" key="3">
    <source>
        <dbReference type="Proteomes" id="UP000286931"/>
    </source>
</evidence>
<comment type="caution">
    <text evidence="2">The sequence shown here is derived from an EMBL/GenBank/DDBJ whole genome shotgun (WGS) entry which is preliminary data.</text>
</comment>
<accession>A0A401YEN2</accession>
<evidence type="ECO:0000313" key="2">
    <source>
        <dbReference type="EMBL" id="GCD93086.1"/>
    </source>
</evidence>
<gene>
    <name evidence="2" type="ORF">EHYA_00729</name>
</gene>
<protein>
    <submittedName>
        <fullName evidence="2">Uncharacterized protein</fullName>
    </submittedName>
</protein>
<keyword evidence="3" id="KW-1185">Reference proteome</keyword>
<reference evidence="2 3" key="1">
    <citation type="submission" date="2018-12" db="EMBL/GenBank/DDBJ databases">
        <title>Draft genome sequence of Embleya hyalina NBRC 13850T.</title>
        <authorList>
            <person name="Komaki H."/>
            <person name="Hosoyama A."/>
            <person name="Kimura A."/>
            <person name="Ichikawa N."/>
            <person name="Tamura T."/>
        </authorList>
    </citation>
    <scope>NUCLEOTIDE SEQUENCE [LARGE SCALE GENOMIC DNA]</scope>
    <source>
        <strain evidence="2 3">NBRC 13850</strain>
    </source>
</reference>
<proteinExistence type="predicted"/>
<feature type="compositionally biased region" description="Basic residues" evidence="1">
    <location>
        <begin position="235"/>
        <end position="244"/>
    </location>
</feature>
<dbReference type="EMBL" id="BIFH01000013">
    <property type="protein sequence ID" value="GCD93086.1"/>
    <property type="molecule type" value="Genomic_DNA"/>
</dbReference>
<feature type="compositionally biased region" description="Basic and acidic residues" evidence="1">
    <location>
        <begin position="168"/>
        <end position="178"/>
    </location>
</feature>
<feature type="compositionally biased region" description="Low complexity" evidence="1">
    <location>
        <begin position="414"/>
        <end position="432"/>
    </location>
</feature>
<feature type="region of interest" description="Disordered" evidence="1">
    <location>
        <begin position="1"/>
        <end position="488"/>
    </location>
</feature>
<name>A0A401YEN2_9ACTN</name>
<sequence>MITLKRAPQVPPTRLATVNGTGGWRCCRSEWATPPTGDGPTGDRPGEDRDSAGEPGHAAEPPLERGGDGPNDIGIEPGTPLPPAADADRVRARDCARDPERAPAAGRDPRTGEQPAAREEESDPRGRLPARAFVGAMRTAGALPAGPLGHDTAPTPRLRRCARLGRGSARESDAHDIPVKTPGAPARAADASPDTTYRAEPATETHRSPGAKVTAGNPSFHGASECPRPGPGFGRARRAHHRRDRREPAHRDRDRQPRPHPVADGPGQRRGGCRRRYLDRGRGRGLLGGEAVRARADADRERARATREEAEQRAAVRADRQRRDEQRRHRRPPTPAGRNATARPRESPQETRSGMAIHKAEAAERATPAPEKSIGVVHDEIPRTGRPFGRVRQVRPTAIGPGIGASSPARKGRATPGATTARETPRTTARLAGPNGGHRPPPYSTTPLDNRRTRRRRDRRNIRWTGPATRPPCPKGSVPCRPPTPSPL</sequence>
<dbReference type="Proteomes" id="UP000286931">
    <property type="component" value="Unassembled WGS sequence"/>
</dbReference>
<evidence type="ECO:0000256" key="1">
    <source>
        <dbReference type="SAM" id="MobiDB-lite"/>
    </source>
</evidence>